<keyword evidence="2" id="KW-0326">Glycosidase</keyword>
<organism evidence="7 8">
    <name type="scientific">Dyella agri</name>
    <dbReference type="NCBI Taxonomy" id="1926869"/>
    <lineage>
        <taxon>Bacteria</taxon>
        <taxon>Pseudomonadati</taxon>
        <taxon>Pseudomonadota</taxon>
        <taxon>Gammaproteobacteria</taxon>
        <taxon>Lysobacterales</taxon>
        <taxon>Rhodanobacteraceae</taxon>
        <taxon>Dyella</taxon>
    </lineage>
</organism>
<evidence type="ECO:0000259" key="6">
    <source>
        <dbReference type="Pfam" id="PF21365"/>
    </source>
</evidence>
<dbReference type="EMBL" id="JADIKL010000003">
    <property type="protein sequence ID" value="MFK2930655.1"/>
    <property type="molecule type" value="Genomic_DNA"/>
</dbReference>
<dbReference type="Gene3D" id="2.60.40.1760">
    <property type="entry name" value="glycosyl hydrolase (family 31)"/>
    <property type="match status" value="1"/>
</dbReference>
<dbReference type="SUPFAM" id="SSF51011">
    <property type="entry name" value="Glycosyl hydrolase domain"/>
    <property type="match status" value="1"/>
</dbReference>
<dbReference type="SUPFAM" id="SSF74650">
    <property type="entry name" value="Galactose mutarotase-like"/>
    <property type="match status" value="1"/>
</dbReference>
<proteinExistence type="inferred from homology"/>
<evidence type="ECO:0000313" key="7">
    <source>
        <dbReference type="EMBL" id="MFK2930655.1"/>
    </source>
</evidence>
<dbReference type="PANTHER" id="PTHR43863">
    <property type="entry name" value="HYDROLASE, PUTATIVE (AFU_ORTHOLOGUE AFUA_1G03140)-RELATED"/>
    <property type="match status" value="1"/>
</dbReference>
<gene>
    <name evidence="7" type="ORF">ISP14_07605</name>
</gene>
<dbReference type="InterPro" id="IPR051816">
    <property type="entry name" value="Glycosyl_Hydrolase_31"/>
</dbReference>
<dbReference type="GO" id="GO:0016787">
    <property type="term" value="F:hydrolase activity"/>
    <property type="evidence" value="ECO:0007669"/>
    <property type="project" value="UniProtKB-KW"/>
</dbReference>
<dbReference type="RefSeq" id="WP_404537757.1">
    <property type="nucleotide sequence ID" value="NZ_JADIKL010000003.1"/>
</dbReference>
<dbReference type="InterPro" id="IPR048395">
    <property type="entry name" value="Glyco_hydro_31_C"/>
</dbReference>
<comment type="caution">
    <text evidence="7">The sequence shown here is derived from an EMBL/GenBank/DDBJ whole genome shotgun (WGS) entry which is preliminary data.</text>
</comment>
<feature type="signal peptide" evidence="3">
    <location>
        <begin position="1"/>
        <end position="22"/>
    </location>
</feature>
<evidence type="ECO:0000259" key="5">
    <source>
        <dbReference type="Pfam" id="PF17137"/>
    </source>
</evidence>
<dbReference type="InterPro" id="IPR000322">
    <property type="entry name" value="Glyco_hydro_31_TIM"/>
</dbReference>
<dbReference type="InterPro" id="IPR033403">
    <property type="entry name" value="DUF5110"/>
</dbReference>
<feature type="chain" id="PRO_5046795514" evidence="3">
    <location>
        <begin position="23"/>
        <end position="784"/>
    </location>
</feature>
<name>A0ABW8KEU5_9GAMM</name>
<dbReference type="Proteomes" id="UP001620397">
    <property type="component" value="Unassembled WGS sequence"/>
</dbReference>
<keyword evidence="8" id="KW-1185">Reference proteome</keyword>
<dbReference type="Pfam" id="PF01055">
    <property type="entry name" value="Glyco_hydro_31_2nd"/>
    <property type="match status" value="1"/>
</dbReference>
<dbReference type="CDD" id="cd06589">
    <property type="entry name" value="GH31"/>
    <property type="match status" value="1"/>
</dbReference>
<reference evidence="7 8" key="1">
    <citation type="submission" date="2020-10" db="EMBL/GenBank/DDBJ databases">
        <title>Phylogeny of dyella-like bacteria.</title>
        <authorList>
            <person name="Fu J."/>
        </authorList>
    </citation>
    <scope>NUCLEOTIDE SEQUENCE [LARGE SCALE GENOMIC DNA]</scope>
    <source>
        <strain evidence="7 8">DKC-1</strain>
    </source>
</reference>
<feature type="domain" description="DUF5110" evidence="5">
    <location>
        <begin position="657"/>
        <end position="723"/>
    </location>
</feature>
<dbReference type="Gene3D" id="2.60.40.1180">
    <property type="entry name" value="Golgi alpha-mannosidase II"/>
    <property type="match status" value="2"/>
</dbReference>
<keyword evidence="3" id="KW-0732">Signal</keyword>
<feature type="domain" description="Glycosyl hydrolase family 31 C-terminal" evidence="6">
    <location>
        <begin position="551"/>
        <end position="638"/>
    </location>
</feature>
<comment type="similarity">
    <text evidence="1 2">Belongs to the glycosyl hydrolase 31 family.</text>
</comment>
<dbReference type="InterPro" id="IPR013780">
    <property type="entry name" value="Glyco_hydro_b"/>
</dbReference>
<evidence type="ECO:0000313" key="8">
    <source>
        <dbReference type="Proteomes" id="UP001620397"/>
    </source>
</evidence>
<feature type="domain" description="Glycoside hydrolase family 31 TIM barrel" evidence="4">
    <location>
        <begin position="241"/>
        <end position="540"/>
    </location>
</feature>
<evidence type="ECO:0000259" key="4">
    <source>
        <dbReference type="Pfam" id="PF01055"/>
    </source>
</evidence>
<keyword evidence="2 7" id="KW-0378">Hydrolase</keyword>
<dbReference type="InterPro" id="IPR011013">
    <property type="entry name" value="Gal_mutarotase_sf_dom"/>
</dbReference>
<dbReference type="InterPro" id="IPR017853">
    <property type="entry name" value="GH"/>
</dbReference>
<dbReference type="SUPFAM" id="SSF51445">
    <property type="entry name" value="(Trans)glycosidases"/>
    <property type="match status" value="1"/>
</dbReference>
<evidence type="ECO:0000256" key="1">
    <source>
        <dbReference type="ARBA" id="ARBA00007806"/>
    </source>
</evidence>
<accession>A0ABW8KEU5</accession>
<sequence>MTARLLAAALAAGLLVSAQARSATAPAASAVHADAQGVAFRLGAEQLSIRLDGAGVVHVQALPAGVDEVHTLVLDPNAKPAAVADARVHDDGAAFTLTSDRLTAIWHKGPGTLELQDAQHHPLLTLDLAALTQGHVQLGHAPGDALYGIGGYDKDQDASAGLLRTGKQVAKAGEQGHAGAPFVWSTAGYGVLVDSDGADFMLKGGRIDITALSKPAVDVYLMSGDPMQLFGALADLSGHAPLFPRWANGFINSQWGIDEQEFRQIVATYRAKHIPLDAFTFDFDWKAWGEDWGEFRWNATKFPAGPTGKLKADMDALGVHMTGIMKPRVHVETVEGRYATAHDLWLPGEKVSPDYFSHKPVKDLDFDKPATRAWFFNDALKHSFDTGIVGWWNDEADTTKSDTQFLNMQRTIYDGQRAYSKLRVWSINRDFWLGAQRYAYGLWSGDIQTGFASMAAQRPRMLSAINAGETQWGMDGGGFFGHPSDENYARWIEFGAFTPVFRVHGTEGEKRQPWTYGPAAEAAATRAIRLRYALLPYIYAYQHRASTQGVGLVQPLAFAWPHDAQARNDVDAWLFGDWMLVSPVVEQGQATKRIYLPAGTWTDWADGKTYQGGQTIDYPVDAKTWRDTPLFIRAGAIIPTQPVMDWTGQHPVTRVAVDVFPADQASHFDYYDDDGETYAYADGAYFLQHLATQRNGNTVSFSITAPEGSYRPELRLWLVRIHGIAASNVDLGGTALRHYATPAELAAADGEGWGAGSDRYGPVTVLKLDAGAARTLTLHAAAAH</sequence>
<dbReference type="Pfam" id="PF17137">
    <property type="entry name" value="DUF5110"/>
    <property type="match status" value="1"/>
</dbReference>
<evidence type="ECO:0000256" key="3">
    <source>
        <dbReference type="SAM" id="SignalP"/>
    </source>
</evidence>
<dbReference type="PANTHER" id="PTHR43863:SF2">
    <property type="entry name" value="MALTASE-GLUCOAMYLASE"/>
    <property type="match status" value="1"/>
</dbReference>
<dbReference type="Gene3D" id="3.20.20.80">
    <property type="entry name" value="Glycosidases"/>
    <property type="match status" value="1"/>
</dbReference>
<dbReference type="Pfam" id="PF21365">
    <property type="entry name" value="Glyco_hydro_31_3rd"/>
    <property type="match status" value="1"/>
</dbReference>
<evidence type="ECO:0000256" key="2">
    <source>
        <dbReference type="RuleBase" id="RU361185"/>
    </source>
</evidence>
<protein>
    <submittedName>
        <fullName evidence="7">Glycoside hydrolase family 31 protein</fullName>
    </submittedName>
</protein>